<feature type="binding site" description="axial binding residue" evidence="14">
    <location>
        <position position="156"/>
    </location>
    <ligand>
        <name>heme</name>
        <dbReference type="ChEBI" id="CHEBI:30413"/>
        <label>4</label>
    </ligand>
    <ligandPart>
        <name>Fe</name>
        <dbReference type="ChEBI" id="CHEBI:18248"/>
    </ligandPart>
</feature>
<dbReference type="Pfam" id="PF03264">
    <property type="entry name" value="Cytochrom_NNT"/>
    <property type="match status" value="1"/>
</dbReference>
<feature type="binding site" description="axial binding residue" evidence="14">
    <location>
        <position position="37"/>
    </location>
    <ligand>
        <name>heme</name>
        <dbReference type="ChEBI" id="CHEBI:30413"/>
        <label>1</label>
    </ligand>
    <ligandPart>
        <name>Fe</name>
        <dbReference type="ChEBI" id="CHEBI:18248"/>
    </ligandPart>
</feature>
<evidence type="ECO:0000256" key="3">
    <source>
        <dbReference type="ARBA" id="ARBA00022448"/>
    </source>
</evidence>
<feature type="binding site" description="covalent" evidence="13">
    <location>
        <position position="31"/>
    </location>
    <ligand>
        <name>heme</name>
        <dbReference type="ChEBI" id="CHEBI:30413"/>
        <label>1</label>
    </ligand>
</feature>
<evidence type="ECO:0000256" key="7">
    <source>
        <dbReference type="ARBA" id="ARBA00022723"/>
    </source>
</evidence>
<feature type="binding site" description="axial binding residue" evidence="14">
    <location>
        <position position="64"/>
    </location>
    <ligand>
        <name>heme</name>
        <dbReference type="ChEBI" id="CHEBI:30413"/>
        <label>2</label>
    </ligand>
    <ligandPart>
        <name>Fe</name>
        <dbReference type="ChEBI" id="CHEBI:18248"/>
    </ligandPart>
</feature>
<evidence type="ECO:0000256" key="14">
    <source>
        <dbReference type="PIRSR" id="PIRSR000013-2"/>
    </source>
</evidence>
<dbReference type="GO" id="GO:0020037">
    <property type="term" value="F:heme binding"/>
    <property type="evidence" value="ECO:0007669"/>
    <property type="project" value="InterPro"/>
</dbReference>
<dbReference type="RefSeq" id="WP_132978170.1">
    <property type="nucleotide sequence ID" value="NZ_SMAO01000009.1"/>
</dbReference>
<gene>
    <name evidence="16" type="ORF">EDC35_10952</name>
</gene>
<evidence type="ECO:0000256" key="5">
    <source>
        <dbReference type="ARBA" id="ARBA00022617"/>
    </source>
</evidence>
<feature type="domain" description="NapC/NirT cytochrome c N-terminal" evidence="15">
    <location>
        <begin position="6"/>
        <end position="165"/>
    </location>
</feature>
<evidence type="ECO:0000256" key="8">
    <source>
        <dbReference type="ARBA" id="ARBA00022982"/>
    </source>
</evidence>
<evidence type="ECO:0000256" key="9">
    <source>
        <dbReference type="ARBA" id="ARBA00022989"/>
    </source>
</evidence>
<feature type="binding site" description="axial binding residue" evidence="14">
    <location>
        <position position="124"/>
    </location>
    <ligand>
        <name>heme</name>
        <dbReference type="ChEBI" id="CHEBI:30413"/>
        <label>3</label>
    </ligand>
    <ligandPart>
        <name>Fe</name>
        <dbReference type="ChEBI" id="CHEBI:18248"/>
    </ligandPart>
</feature>
<dbReference type="Gene3D" id="1.10.3820.10">
    <property type="entry name" value="Di-heme elbow motif domain"/>
    <property type="match status" value="1"/>
</dbReference>
<feature type="binding site" description="covalent" evidence="13">
    <location>
        <position position="152"/>
    </location>
    <ligand>
        <name>heme</name>
        <dbReference type="ChEBI" id="CHEBI:30413"/>
        <label>4</label>
    </ligand>
</feature>
<evidence type="ECO:0000256" key="6">
    <source>
        <dbReference type="ARBA" id="ARBA00022692"/>
    </source>
</evidence>
<dbReference type="SUPFAM" id="SSF48695">
    <property type="entry name" value="Multiheme cytochromes"/>
    <property type="match status" value="1"/>
</dbReference>
<dbReference type="Proteomes" id="UP000295717">
    <property type="component" value="Unassembled WGS sequence"/>
</dbReference>
<evidence type="ECO:0000313" key="16">
    <source>
        <dbReference type="EMBL" id="TCT19174.1"/>
    </source>
</evidence>
<feature type="binding site" description="axial binding residue" evidence="14">
    <location>
        <position position="161"/>
    </location>
    <ligand>
        <name>heme</name>
        <dbReference type="ChEBI" id="CHEBI:30413"/>
        <label>2</label>
    </ligand>
    <ligandPart>
        <name>Fe</name>
        <dbReference type="ChEBI" id="CHEBI:18248"/>
    </ligandPart>
</feature>
<comment type="cofactor">
    <cofactor evidence="13">
        <name>heme</name>
        <dbReference type="ChEBI" id="CHEBI:30413"/>
    </cofactor>
    <text evidence="13">Binds 4 heme groups per subunit.</text>
</comment>
<dbReference type="InterPro" id="IPR051174">
    <property type="entry name" value="Cytochrome_c-type_ET"/>
</dbReference>
<feature type="binding site" description="covalent" evidence="13">
    <location>
        <position position="34"/>
    </location>
    <ligand>
        <name>heme</name>
        <dbReference type="ChEBI" id="CHEBI:30413"/>
        <label>1</label>
    </ligand>
</feature>
<keyword evidence="3 12" id="KW-0813">Transport</keyword>
<dbReference type="PIRSF" id="PIRSF000013">
    <property type="entry name" value="4_hem_cytochrm_NapC"/>
    <property type="match status" value="1"/>
</dbReference>
<evidence type="ECO:0000256" key="11">
    <source>
        <dbReference type="ARBA" id="ARBA00023136"/>
    </source>
</evidence>
<name>A0A4R3MSE0_9GAMM</name>
<dbReference type="GO" id="GO:0005886">
    <property type="term" value="C:plasma membrane"/>
    <property type="evidence" value="ECO:0007669"/>
    <property type="project" value="UniProtKB-SubCell"/>
</dbReference>
<keyword evidence="5 12" id="KW-0349">Heme</keyword>
<dbReference type="GO" id="GO:0009055">
    <property type="term" value="F:electron transfer activity"/>
    <property type="evidence" value="ECO:0007669"/>
    <property type="project" value="TreeGrafter"/>
</dbReference>
<dbReference type="InterPro" id="IPR038266">
    <property type="entry name" value="NapC/NirT_cytc_sf"/>
</dbReference>
<evidence type="ECO:0000256" key="12">
    <source>
        <dbReference type="PIRNR" id="PIRNR000013"/>
    </source>
</evidence>
<keyword evidence="6" id="KW-0812">Transmembrane</keyword>
<dbReference type="EMBL" id="SMAO01000009">
    <property type="protein sequence ID" value="TCT19174.1"/>
    <property type="molecule type" value="Genomic_DNA"/>
</dbReference>
<evidence type="ECO:0000313" key="17">
    <source>
        <dbReference type="Proteomes" id="UP000295717"/>
    </source>
</evidence>
<keyword evidence="8 12" id="KW-0249">Electron transport</keyword>
<evidence type="ECO:0000256" key="10">
    <source>
        <dbReference type="ARBA" id="ARBA00023004"/>
    </source>
</evidence>
<feature type="binding site" description="axial binding residue" evidence="14">
    <location>
        <position position="82"/>
    </location>
    <ligand>
        <name>heme</name>
        <dbReference type="ChEBI" id="CHEBI:30413"/>
        <label>1</label>
    </ligand>
    <ligandPart>
        <name>Fe</name>
        <dbReference type="ChEBI" id="CHEBI:18248"/>
    </ligandPart>
</feature>
<sequence length="170" mass="19076">MFDLGLAFFAGVLFAEGIRYGVEATNTNEFCTSCHSMQISLKEYEESLHFKNVIGIQTNCADCHIPKSHISAITAKVFAVQELMAEMYGTIDTPEKFEARRWTLANQVWAKMKASDSQECRICHSILNMVLSEQFSLAARRHATAKEDGKTCIDCHKGVVHRKPKKSNAN</sequence>
<dbReference type="InterPro" id="IPR024717">
    <property type="entry name" value="NapC/NirT/NrfH"/>
</dbReference>
<dbReference type="AlphaFoldDB" id="A0A4R3MSE0"/>
<evidence type="ECO:0000256" key="13">
    <source>
        <dbReference type="PIRSR" id="PIRSR000013-1"/>
    </source>
</evidence>
<feature type="binding site" description="covalent" evidence="13">
    <location>
        <position position="120"/>
    </location>
    <ligand>
        <name>heme</name>
        <dbReference type="ChEBI" id="CHEBI:30413"/>
        <label>3</label>
    </ligand>
</feature>
<dbReference type="GO" id="GO:0009061">
    <property type="term" value="P:anaerobic respiration"/>
    <property type="evidence" value="ECO:0007669"/>
    <property type="project" value="TreeGrafter"/>
</dbReference>
<comment type="similarity">
    <text evidence="2">Belongs to the NapC/NirT/NrfH family.</text>
</comment>
<dbReference type="PANTHER" id="PTHR30333:SF1">
    <property type="entry name" value="CYTOCHROME C-TYPE PROTEIN NAPC"/>
    <property type="match status" value="1"/>
</dbReference>
<comment type="PTM">
    <text evidence="12">Binds 4 heme groups per subunit.</text>
</comment>
<dbReference type="GO" id="GO:0046872">
    <property type="term" value="F:metal ion binding"/>
    <property type="evidence" value="ECO:0007669"/>
    <property type="project" value="UniProtKB-KW"/>
</dbReference>
<evidence type="ECO:0000256" key="4">
    <source>
        <dbReference type="ARBA" id="ARBA00022475"/>
    </source>
</evidence>
<dbReference type="OrthoDB" id="9782159at2"/>
<feature type="binding site" description="covalent" evidence="13">
    <location>
        <position position="155"/>
    </location>
    <ligand>
        <name>heme</name>
        <dbReference type="ChEBI" id="CHEBI:30413"/>
        <label>4</label>
    </ligand>
</feature>
<keyword evidence="9" id="KW-1133">Transmembrane helix</keyword>
<accession>A0A4R3MSE0</accession>
<dbReference type="InterPro" id="IPR036280">
    <property type="entry name" value="Multihaem_cyt_sf"/>
</dbReference>
<dbReference type="PANTHER" id="PTHR30333">
    <property type="entry name" value="CYTOCHROME C-TYPE PROTEIN"/>
    <property type="match status" value="1"/>
</dbReference>
<evidence type="ECO:0000256" key="1">
    <source>
        <dbReference type="ARBA" id="ARBA00004162"/>
    </source>
</evidence>
<feature type="binding site" description="covalent" evidence="13">
    <location>
        <position position="123"/>
    </location>
    <ligand>
        <name>heme</name>
        <dbReference type="ChEBI" id="CHEBI:30413"/>
        <label>3</label>
    </ligand>
</feature>
<dbReference type="InterPro" id="IPR005126">
    <property type="entry name" value="NapC/NirT_cyt_c_N"/>
</dbReference>
<evidence type="ECO:0000259" key="15">
    <source>
        <dbReference type="Pfam" id="PF03264"/>
    </source>
</evidence>
<reference evidence="16 17" key="1">
    <citation type="submission" date="2019-03" db="EMBL/GenBank/DDBJ databases">
        <title>Genomic Encyclopedia of Type Strains, Phase IV (KMG-IV): sequencing the most valuable type-strain genomes for metagenomic binning, comparative biology and taxonomic classification.</title>
        <authorList>
            <person name="Goeker M."/>
        </authorList>
    </citation>
    <scope>NUCLEOTIDE SEQUENCE [LARGE SCALE GENOMIC DNA]</scope>
    <source>
        <strain evidence="16 17">DSM 13587</strain>
    </source>
</reference>
<keyword evidence="7 12" id="KW-0479">Metal-binding</keyword>
<proteinExistence type="inferred from homology"/>
<keyword evidence="11" id="KW-0472">Membrane</keyword>
<feature type="binding site" description="covalent" evidence="13">
    <location>
        <position position="63"/>
    </location>
    <ligand>
        <name>heme</name>
        <dbReference type="ChEBI" id="CHEBI:30413"/>
        <label>2</label>
    </ligand>
</feature>
<organism evidence="16 17">
    <name type="scientific">Thiobaca trueperi</name>
    <dbReference type="NCBI Taxonomy" id="127458"/>
    <lineage>
        <taxon>Bacteria</taxon>
        <taxon>Pseudomonadati</taxon>
        <taxon>Pseudomonadota</taxon>
        <taxon>Gammaproteobacteria</taxon>
        <taxon>Chromatiales</taxon>
        <taxon>Chromatiaceae</taxon>
        <taxon>Thiobaca</taxon>
    </lineage>
</organism>
<keyword evidence="4" id="KW-1003">Cell membrane</keyword>
<comment type="caution">
    <text evidence="16">The sequence shown here is derived from an EMBL/GenBank/DDBJ whole genome shotgun (WGS) entry which is preliminary data.</text>
</comment>
<dbReference type="GO" id="GO:0019333">
    <property type="term" value="P:denitrification pathway"/>
    <property type="evidence" value="ECO:0007669"/>
    <property type="project" value="InterPro"/>
</dbReference>
<comment type="subcellular location">
    <subcellularLocation>
        <location evidence="1">Cell membrane</location>
        <topology evidence="1">Single-pass membrane protein</topology>
    </subcellularLocation>
</comment>
<evidence type="ECO:0000256" key="2">
    <source>
        <dbReference type="ARBA" id="ARBA00007395"/>
    </source>
</evidence>
<protein>
    <recommendedName>
        <fullName evidence="12">Cytochrome c-type protein</fullName>
    </recommendedName>
</protein>
<keyword evidence="17" id="KW-1185">Reference proteome</keyword>
<feature type="binding site" description="covalent" evidence="13">
    <location>
        <position position="60"/>
    </location>
    <ligand>
        <name>heme</name>
        <dbReference type="ChEBI" id="CHEBI:30413"/>
        <label>2</label>
    </ligand>
</feature>
<keyword evidence="10 12" id="KW-0408">Iron</keyword>